<accession>A0A975CEW7</accession>
<dbReference type="KEGG" id="otd:J1M35_15900"/>
<dbReference type="EMBL" id="CP071796">
    <property type="protein sequence ID" value="QTD44562.1"/>
    <property type="molecule type" value="Genomic_DNA"/>
</dbReference>
<proteinExistence type="predicted"/>
<evidence type="ECO:0000313" key="2">
    <source>
        <dbReference type="Proteomes" id="UP000663903"/>
    </source>
</evidence>
<reference evidence="1" key="1">
    <citation type="submission" date="2021-03" db="EMBL/GenBank/DDBJ databases">
        <title>Ottowia sp. 27C isolated from the cloaca of a Giant Asian pond turtle (Heosemys grandis).</title>
        <authorList>
            <person name="Spergser J."/>
            <person name="Busse H.-J."/>
        </authorList>
    </citation>
    <scope>NUCLEOTIDE SEQUENCE</scope>
    <source>
        <strain evidence="1">27C</strain>
    </source>
</reference>
<sequence>MSALPEAIEEHPSIQDLLAAAKRACDHWGDSLAARRQMRQECLAVPPHLRAGLIQHFEESYP</sequence>
<name>A0A975CEW7_9BURK</name>
<gene>
    <name evidence="1" type="ORF">J1M35_15900</name>
</gene>
<evidence type="ECO:0000313" key="1">
    <source>
        <dbReference type="EMBL" id="QTD44562.1"/>
    </source>
</evidence>
<dbReference type="Proteomes" id="UP000663903">
    <property type="component" value="Chromosome"/>
</dbReference>
<keyword evidence="2" id="KW-1185">Reference proteome</keyword>
<protein>
    <submittedName>
        <fullName evidence="1">Uncharacterized protein</fullName>
    </submittedName>
</protein>
<dbReference type="AlphaFoldDB" id="A0A975CEW7"/>
<organism evidence="1 2">
    <name type="scientific">Ottowia testudinis</name>
    <dbReference type="NCBI Taxonomy" id="2816950"/>
    <lineage>
        <taxon>Bacteria</taxon>
        <taxon>Pseudomonadati</taxon>
        <taxon>Pseudomonadota</taxon>
        <taxon>Betaproteobacteria</taxon>
        <taxon>Burkholderiales</taxon>
        <taxon>Comamonadaceae</taxon>
        <taxon>Ottowia</taxon>
    </lineage>
</organism>
<dbReference type="RefSeq" id="WP_208008126.1">
    <property type="nucleotide sequence ID" value="NZ_CP071796.1"/>
</dbReference>